<evidence type="ECO:0000313" key="3">
    <source>
        <dbReference type="EMBL" id="RVE73124.1"/>
    </source>
</evidence>
<dbReference type="PANTHER" id="PTHR12243:SF67">
    <property type="entry name" value="COREPRESSOR OF PANGOLIN, ISOFORM A-RELATED"/>
    <property type="match status" value="1"/>
</dbReference>
<dbReference type="SMART" id="SM00595">
    <property type="entry name" value="MADF"/>
    <property type="match status" value="1"/>
</dbReference>
<reference evidence="3 4" key="1">
    <citation type="submission" date="2018-11" db="EMBL/GenBank/DDBJ databases">
        <authorList>
            <person name="Lopez-Roques C."/>
            <person name="Donnadieu C."/>
            <person name="Bouchez O."/>
            <person name="Klopp C."/>
            <person name="Cabau C."/>
            <person name="Zahm M."/>
        </authorList>
    </citation>
    <scope>NUCLEOTIDE SEQUENCE [LARGE SCALE GENOMIC DNA]</scope>
    <source>
        <strain evidence="3">RS831</strain>
        <tissue evidence="3">Whole body</tissue>
    </source>
</reference>
<evidence type="ECO:0000256" key="1">
    <source>
        <dbReference type="SAM" id="MobiDB-lite"/>
    </source>
</evidence>
<protein>
    <recommendedName>
        <fullName evidence="2">MADF domain-containing protein</fullName>
    </recommendedName>
</protein>
<dbReference type="Pfam" id="PF10545">
    <property type="entry name" value="MADF_DNA_bdg"/>
    <property type="match status" value="1"/>
</dbReference>
<evidence type="ECO:0000313" key="4">
    <source>
        <dbReference type="Proteomes" id="UP000283210"/>
    </source>
</evidence>
<sequence length="402" mass="46073">MSLKRPSNDKTPAPQMKLEAVQLKQESWSDEESEQASAADERSSHCEEEPIIEERIVSFFEDRPHFYDLTHASYKNKQRRNFELAEFACVLGHGWTPEKLWKRFVSLRTDYGKLLKMIRQSKSGSGVKKLTPKQQWKLRRMQFLEPHRKNSGVCGEEELGNVPAAPAGETSEAEEGSDADDSLNKDDGVRGRKSQPQKIDGSAIATVLNEFLQAERGREEEIRDRARLVDERTTWSSWFASACANVPVERFREFQGETFSLLMRYLNPPTVPVAPPQQYQPLQQQQQQQQYQRAYVQQPDSSYNITVVGEPAHSRPTSSSLLSGIRQHQHSNLQEQQLDHGPGSSYISPYSMAEFRRESPSHDFGITQKFLEDPRTILTMFEELLYLTLFLELKCQGDQCAV</sequence>
<gene>
    <name evidence="3" type="ORF">OJAV_G00047270</name>
</gene>
<dbReference type="PROSITE" id="PS51029">
    <property type="entry name" value="MADF"/>
    <property type="match status" value="1"/>
</dbReference>
<organism evidence="3 4">
    <name type="scientific">Oryzias javanicus</name>
    <name type="common">Javanese ricefish</name>
    <name type="synonym">Aplocheilus javanicus</name>
    <dbReference type="NCBI Taxonomy" id="123683"/>
    <lineage>
        <taxon>Eukaryota</taxon>
        <taxon>Metazoa</taxon>
        <taxon>Chordata</taxon>
        <taxon>Craniata</taxon>
        <taxon>Vertebrata</taxon>
        <taxon>Euteleostomi</taxon>
        <taxon>Actinopterygii</taxon>
        <taxon>Neopterygii</taxon>
        <taxon>Teleostei</taxon>
        <taxon>Neoteleostei</taxon>
        <taxon>Acanthomorphata</taxon>
        <taxon>Ovalentaria</taxon>
        <taxon>Atherinomorphae</taxon>
        <taxon>Beloniformes</taxon>
        <taxon>Adrianichthyidae</taxon>
        <taxon>Oryziinae</taxon>
        <taxon>Oryzias</taxon>
    </lineage>
</organism>
<accession>A0A3S2MS88</accession>
<name>A0A3S2MS88_ORYJA</name>
<dbReference type="PANTHER" id="PTHR12243">
    <property type="entry name" value="MADF DOMAIN TRANSCRIPTION FACTOR"/>
    <property type="match status" value="1"/>
</dbReference>
<dbReference type="OrthoDB" id="8881252at2759"/>
<feature type="region of interest" description="Disordered" evidence="1">
    <location>
        <begin position="150"/>
        <end position="200"/>
    </location>
</feature>
<dbReference type="EMBL" id="CM012441">
    <property type="protein sequence ID" value="RVE73124.1"/>
    <property type="molecule type" value="Genomic_DNA"/>
</dbReference>
<dbReference type="InterPro" id="IPR039353">
    <property type="entry name" value="TF_Adf1"/>
</dbReference>
<keyword evidence="4" id="KW-1185">Reference proteome</keyword>
<proteinExistence type="predicted"/>
<feature type="compositionally biased region" description="Acidic residues" evidence="1">
    <location>
        <begin position="171"/>
        <end position="181"/>
    </location>
</feature>
<dbReference type="Proteomes" id="UP000283210">
    <property type="component" value="Chromosome 5"/>
</dbReference>
<reference evidence="3 4" key="2">
    <citation type="submission" date="2019-01" db="EMBL/GenBank/DDBJ databases">
        <title>A chromosome length genome reference of the Java medaka (oryzias javanicus).</title>
        <authorList>
            <person name="Herpin A."/>
            <person name="Takehana Y."/>
            <person name="Naruse K."/>
            <person name="Ansai S."/>
            <person name="Kawaguchi M."/>
        </authorList>
    </citation>
    <scope>NUCLEOTIDE SEQUENCE [LARGE SCALE GENOMIC DNA]</scope>
    <source>
        <strain evidence="3">RS831</strain>
        <tissue evidence="3">Whole body</tissue>
    </source>
</reference>
<feature type="region of interest" description="Disordered" evidence="1">
    <location>
        <begin position="21"/>
        <end position="47"/>
    </location>
</feature>
<feature type="domain" description="MADF" evidence="2">
    <location>
        <begin position="55"/>
        <end position="149"/>
    </location>
</feature>
<feature type="region of interest" description="Disordered" evidence="1">
    <location>
        <begin position="310"/>
        <end position="341"/>
    </location>
</feature>
<evidence type="ECO:0000259" key="2">
    <source>
        <dbReference type="PROSITE" id="PS51029"/>
    </source>
</evidence>
<dbReference type="InterPro" id="IPR006578">
    <property type="entry name" value="MADF-dom"/>
</dbReference>
<dbReference type="AlphaFoldDB" id="A0A3S2MS88"/>